<protein>
    <submittedName>
        <fullName evidence="1">Uncharacterized protein</fullName>
    </submittedName>
</protein>
<gene>
    <name evidence="1" type="ordered locus">M301_1443</name>
</gene>
<reference evidence="1 2" key="2">
    <citation type="journal article" date="2011" name="J. Bacteriol.">
        <title>Genomes of three methylotrophs from a single niche uncover genetic and metabolic divergence of Methylophilaceae.</title>
        <authorList>
            <person name="Lapidus A."/>
            <person name="Clum A."/>
            <person name="Labutti K."/>
            <person name="Kaluzhnaya M.G."/>
            <person name="Lim S."/>
            <person name="Beck D.A."/>
            <person name="Glavina Del Rio T."/>
            <person name="Nolan M."/>
            <person name="Mavromatis K."/>
            <person name="Huntemann M."/>
            <person name="Lucas S."/>
            <person name="Lidstrom M.E."/>
            <person name="Ivanova N."/>
            <person name="Chistoserdova L."/>
        </authorList>
    </citation>
    <scope>NUCLEOTIDE SEQUENCE [LARGE SCALE GENOMIC DNA]</scope>
    <source>
        <strain evidence="1 2">301</strain>
    </source>
</reference>
<sequence length="420" mass="47530">MALTQNTHSVAAYDNAPFFEKVLKHAVQNNFIDQPRLAEIINDAATGSLQIAEYFDESTHLRKNLEVSMKRMVSLVSLHLEDTTDGELDKAAQLLKDKPFRALSRGGSQMLKALYNMPEDEHFGSARLDSEREFLKKCLSKELSVAKYRQSFKDCERYKSHLNLATLLVKKLGATTSELDEMHASTQHVIRTSLLSLAYGAKKAITNKIKFPDENTLFEIFTSIRKEWALLGDVTCSSKFMDDVPAEYQVYTKSTLQSIQSEDIPKIVNQAISLESVLNDLKHSQYFYLHNQLNEVSRFDKALSADWFALTGGIDASGNDEDSLLLTLFLCVAGGVDRKTTLKVFEAKKAVLNIRENGLLQNEVLNLIKTAPHDDIDQLTSLWDEFIDEASPYLLDSSDENLHEVMMYLTERCNIQKPKK</sequence>
<dbReference type="EMBL" id="CP002056">
    <property type="protein sequence ID" value="ADI29826.1"/>
    <property type="molecule type" value="Genomic_DNA"/>
</dbReference>
<dbReference type="RefSeq" id="WP_013148138.1">
    <property type="nucleotide sequence ID" value="NC_014207.1"/>
</dbReference>
<dbReference type="HOGENOM" id="CLU_635577_0_0_4"/>
<dbReference type="STRING" id="666681.M301_1443"/>
<keyword evidence="2" id="KW-1185">Reference proteome</keyword>
<dbReference type="KEGG" id="meh:M301_1443"/>
<dbReference type="AlphaFoldDB" id="D7DIE1"/>
<evidence type="ECO:0000313" key="1">
    <source>
        <dbReference type="EMBL" id="ADI29826.1"/>
    </source>
</evidence>
<evidence type="ECO:0000313" key="2">
    <source>
        <dbReference type="Proteomes" id="UP000000383"/>
    </source>
</evidence>
<name>D7DIE1_METV0</name>
<accession>D7DIE1</accession>
<dbReference type="OrthoDB" id="9177834at2"/>
<dbReference type="eggNOG" id="ENOG502ZAS1">
    <property type="taxonomic scope" value="Bacteria"/>
</dbReference>
<proteinExistence type="predicted"/>
<dbReference type="Proteomes" id="UP000000383">
    <property type="component" value="Chromosome"/>
</dbReference>
<organism evidence="1 2">
    <name type="scientific">Methylotenera versatilis (strain 301)</name>
    <dbReference type="NCBI Taxonomy" id="666681"/>
    <lineage>
        <taxon>Bacteria</taxon>
        <taxon>Pseudomonadati</taxon>
        <taxon>Pseudomonadota</taxon>
        <taxon>Betaproteobacteria</taxon>
        <taxon>Nitrosomonadales</taxon>
        <taxon>Methylophilaceae</taxon>
        <taxon>Methylotenera</taxon>
    </lineage>
</organism>
<reference evidence="2" key="1">
    <citation type="submission" date="2010-05" db="EMBL/GenBank/DDBJ databases">
        <title>Complete sequence of Methylotenera sp. 301.</title>
        <authorList>
            <person name="Lucas S."/>
            <person name="Copeland A."/>
            <person name="Lapidus A."/>
            <person name="Cheng J.-F."/>
            <person name="Bruce D."/>
            <person name="Goodwin L."/>
            <person name="Pitluck S."/>
            <person name="Clum A."/>
            <person name="Land M."/>
            <person name="Hauser L."/>
            <person name="Kyrpides N."/>
            <person name="Ivanova N."/>
            <person name="Chistoservova L."/>
            <person name="Kalyuzhnaya M."/>
            <person name="Woyke T."/>
        </authorList>
    </citation>
    <scope>NUCLEOTIDE SEQUENCE [LARGE SCALE GENOMIC DNA]</scope>
    <source>
        <strain evidence="2">301</strain>
    </source>
</reference>